<proteinExistence type="predicted"/>
<gene>
    <name evidence="2" type="ORF">JG688_00010557</name>
</gene>
<dbReference type="AlphaFoldDB" id="A0A8J5M393"/>
<protein>
    <submittedName>
        <fullName evidence="2">Uncharacterized protein</fullName>
    </submittedName>
</protein>
<dbReference type="Proteomes" id="UP000709295">
    <property type="component" value="Unassembled WGS sequence"/>
</dbReference>
<name>A0A8J5M393_9STRA</name>
<evidence type="ECO:0000313" key="3">
    <source>
        <dbReference type="Proteomes" id="UP000709295"/>
    </source>
</evidence>
<keyword evidence="3" id="KW-1185">Reference proteome</keyword>
<accession>A0A8J5M393</accession>
<dbReference type="EMBL" id="JAENGY010000676">
    <property type="protein sequence ID" value="KAG6958321.1"/>
    <property type="molecule type" value="Genomic_DNA"/>
</dbReference>
<evidence type="ECO:0000313" key="2">
    <source>
        <dbReference type="EMBL" id="KAG6958321.1"/>
    </source>
</evidence>
<comment type="caution">
    <text evidence="2">The sequence shown here is derived from an EMBL/GenBank/DDBJ whole genome shotgun (WGS) entry which is preliminary data.</text>
</comment>
<feature type="region of interest" description="Disordered" evidence="1">
    <location>
        <begin position="21"/>
        <end position="65"/>
    </location>
</feature>
<organism evidence="2 3">
    <name type="scientific">Phytophthora aleatoria</name>
    <dbReference type="NCBI Taxonomy" id="2496075"/>
    <lineage>
        <taxon>Eukaryota</taxon>
        <taxon>Sar</taxon>
        <taxon>Stramenopiles</taxon>
        <taxon>Oomycota</taxon>
        <taxon>Peronosporomycetes</taxon>
        <taxon>Peronosporales</taxon>
        <taxon>Peronosporaceae</taxon>
        <taxon>Phytophthora</taxon>
    </lineage>
</organism>
<feature type="compositionally biased region" description="Polar residues" evidence="1">
    <location>
        <begin position="21"/>
        <end position="32"/>
    </location>
</feature>
<evidence type="ECO:0000256" key="1">
    <source>
        <dbReference type="SAM" id="MobiDB-lite"/>
    </source>
</evidence>
<reference evidence="2" key="1">
    <citation type="submission" date="2021-01" db="EMBL/GenBank/DDBJ databases">
        <title>Phytophthora aleatoria, a newly-described species from Pinus radiata is distinct from Phytophthora cactorum isolates based on comparative genomics.</title>
        <authorList>
            <person name="Mcdougal R."/>
            <person name="Panda P."/>
            <person name="Williams N."/>
            <person name="Studholme D.J."/>
        </authorList>
    </citation>
    <scope>NUCLEOTIDE SEQUENCE</scope>
    <source>
        <strain evidence="2">NZFS 4037</strain>
    </source>
</reference>
<feature type="compositionally biased region" description="Basic and acidic residues" evidence="1">
    <location>
        <begin position="45"/>
        <end position="65"/>
    </location>
</feature>
<sequence length="65" mass="7456">MPFVVTRRDDQHDQATNTQAHAFQDFQRQQAASRAGMPVLLSTRPAHDPVRRASWRRDDSLASPR</sequence>